<dbReference type="AlphaFoldDB" id="A0A1S8LEZ9"/>
<dbReference type="EMBL" id="CP096983">
    <property type="protein sequence ID" value="URZ12436.1"/>
    <property type="molecule type" value="Genomic_DNA"/>
</dbReference>
<protein>
    <submittedName>
        <fullName evidence="1">Uncharacterized protein</fullName>
    </submittedName>
</protein>
<dbReference type="STRING" id="84029.CROST_09560"/>
<sequence length="97" mass="11776">MFVQKCRKCSKNFRWTTIVTSLLKGLGHPIECLNCNTKYYMKMVYRVIITVLIPLPILFHNFLYEIFKSYSSLFYIIWIFIIIVLFPFFVRYDTKEI</sequence>
<dbReference type="RefSeq" id="WP_077833844.1">
    <property type="nucleotide sequence ID" value="NZ_CP096983.1"/>
</dbReference>
<evidence type="ECO:0000313" key="1">
    <source>
        <dbReference type="EMBL" id="URZ12436.1"/>
    </source>
</evidence>
<dbReference type="InterPro" id="IPR026369">
    <property type="entry name" value="CxxC_20_CxxC"/>
</dbReference>
<organism evidence="1 2">
    <name type="scientific">Clostridium felsineum</name>
    <dbReference type="NCBI Taxonomy" id="36839"/>
    <lineage>
        <taxon>Bacteria</taxon>
        <taxon>Bacillati</taxon>
        <taxon>Bacillota</taxon>
        <taxon>Clostridia</taxon>
        <taxon>Eubacteriales</taxon>
        <taxon>Clostridiaceae</taxon>
        <taxon>Clostridium</taxon>
    </lineage>
</organism>
<reference evidence="1 2" key="1">
    <citation type="submission" date="2022-04" db="EMBL/GenBank/DDBJ databases">
        <title>Genome sequence of C. roseum typestrain.</title>
        <authorList>
            <person name="Poehlein A."/>
            <person name="Schoch T."/>
            <person name="Duerre P."/>
            <person name="Daniel R."/>
        </authorList>
    </citation>
    <scope>NUCLEOTIDE SEQUENCE [LARGE SCALE GENOMIC DNA]</scope>
    <source>
        <strain evidence="1 2">DSM 7320</strain>
    </source>
</reference>
<keyword evidence="2" id="KW-1185">Reference proteome</keyword>
<dbReference type="NCBIfam" id="TIGR04104">
    <property type="entry name" value="cxxc_20_cxxc"/>
    <property type="match status" value="1"/>
</dbReference>
<accession>A0A1S8LEZ9</accession>
<gene>
    <name evidence="1" type="ORF">CROST_031580</name>
</gene>
<dbReference type="Proteomes" id="UP000190951">
    <property type="component" value="Chromosome"/>
</dbReference>
<proteinExistence type="predicted"/>
<evidence type="ECO:0000313" key="2">
    <source>
        <dbReference type="Proteomes" id="UP000190951"/>
    </source>
</evidence>
<name>A0A1S8LEZ9_9CLOT</name>
<dbReference type="KEGG" id="crw:CROST_031580"/>